<dbReference type="InterPro" id="IPR036388">
    <property type="entry name" value="WH-like_DNA-bd_sf"/>
</dbReference>
<dbReference type="OrthoDB" id="9786526at2"/>
<evidence type="ECO:0000256" key="3">
    <source>
        <dbReference type="ARBA" id="ARBA00023125"/>
    </source>
</evidence>
<dbReference type="FunFam" id="1.10.10.10:FF:000001">
    <property type="entry name" value="LysR family transcriptional regulator"/>
    <property type="match status" value="1"/>
</dbReference>
<dbReference type="Gene3D" id="3.40.190.290">
    <property type="match status" value="1"/>
</dbReference>
<dbReference type="GO" id="GO:0043565">
    <property type="term" value="F:sequence-specific DNA binding"/>
    <property type="evidence" value="ECO:0007669"/>
    <property type="project" value="TreeGrafter"/>
</dbReference>
<dbReference type="InterPro" id="IPR005119">
    <property type="entry name" value="LysR_subst-bd"/>
</dbReference>
<evidence type="ECO:0000256" key="2">
    <source>
        <dbReference type="ARBA" id="ARBA00023015"/>
    </source>
</evidence>
<keyword evidence="4" id="KW-0804">Transcription</keyword>
<organism evidence="6 7">
    <name type="scientific">Afifella marina DSM 2698</name>
    <dbReference type="NCBI Taxonomy" id="1120955"/>
    <lineage>
        <taxon>Bacteria</taxon>
        <taxon>Pseudomonadati</taxon>
        <taxon>Pseudomonadota</taxon>
        <taxon>Alphaproteobacteria</taxon>
        <taxon>Hyphomicrobiales</taxon>
        <taxon>Afifellaceae</taxon>
        <taxon>Afifella</taxon>
    </lineage>
</organism>
<dbReference type="GO" id="GO:0003700">
    <property type="term" value="F:DNA-binding transcription factor activity"/>
    <property type="evidence" value="ECO:0007669"/>
    <property type="project" value="InterPro"/>
</dbReference>
<accession>A0A1G5MFP0</accession>
<dbReference type="SUPFAM" id="SSF53850">
    <property type="entry name" value="Periplasmic binding protein-like II"/>
    <property type="match status" value="1"/>
</dbReference>
<dbReference type="GO" id="GO:0006351">
    <property type="term" value="P:DNA-templated transcription"/>
    <property type="evidence" value="ECO:0007669"/>
    <property type="project" value="TreeGrafter"/>
</dbReference>
<dbReference type="PROSITE" id="PS50931">
    <property type="entry name" value="HTH_LYSR"/>
    <property type="match status" value="1"/>
</dbReference>
<keyword evidence="2" id="KW-0805">Transcription regulation</keyword>
<dbReference type="Pfam" id="PF00126">
    <property type="entry name" value="HTH_1"/>
    <property type="match status" value="1"/>
</dbReference>
<dbReference type="InterPro" id="IPR000847">
    <property type="entry name" value="LysR_HTH_N"/>
</dbReference>
<dbReference type="InterPro" id="IPR058163">
    <property type="entry name" value="LysR-type_TF_proteobact-type"/>
</dbReference>
<sequence>MPDRLESMSVFVRVAELGSFSAAATALSISPQMVAKHVEALEKRLGTRLIHRTTRRHSLTDFGRQYRDRCKAILAEVADAEAQASETGAEPRGLLRVNAPVTFGAQVLVPLVTTYLRTHPQVSCDLVLSDRYVDPIEEGFDLVFRIGPLSGPLSGPMAGQATQTHALLAHPLAPYRLVACAAPAYLAEHGTPETPEDLRNHECLGFSPWSGPLGREWPFSKGGETVEVPSASRLSINDWRAIHQAALDGFGITLGYESAVADDLASGRLVRLLPDWEGPARPFHLLHARDRRMSAKLSGFLAIVLARFSSKSEPGKS</sequence>
<dbReference type="Pfam" id="PF03466">
    <property type="entry name" value="LysR_substrate"/>
    <property type="match status" value="1"/>
</dbReference>
<dbReference type="PANTHER" id="PTHR30537">
    <property type="entry name" value="HTH-TYPE TRANSCRIPTIONAL REGULATOR"/>
    <property type="match status" value="1"/>
</dbReference>
<dbReference type="STRING" id="1120955.SAMN03080610_00581"/>
<evidence type="ECO:0000259" key="5">
    <source>
        <dbReference type="PROSITE" id="PS50931"/>
    </source>
</evidence>
<dbReference type="PANTHER" id="PTHR30537:SF5">
    <property type="entry name" value="HTH-TYPE TRANSCRIPTIONAL ACTIVATOR TTDR-RELATED"/>
    <property type="match status" value="1"/>
</dbReference>
<keyword evidence="3 6" id="KW-0238">DNA-binding</keyword>
<dbReference type="InterPro" id="IPR036390">
    <property type="entry name" value="WH_DNA-bd_sf"/>
</dbReference>
<reference evidence="6 7" key="1">
    <citation type="submission" date="2016-10" db="EMBL/GenBank/DDBJ databases">
        <authorList>
            <person name="de Groot N.N."/>
        </authorList>
    </citation>
    <scope>NUCLEOTIDE SEQUENCE [LARGE SCALE GENOMIC DNA]</scope>
    <source>
        <strain evidence="6 7">DSM 2698</strain>
    </source>
</reference>
<keyword evidence="7" id="KW-1185">Reference proteome</keyword>
<gene>
    <name evidence="6" type="ORF">SAMN03080610_00581</name>
</gene>
<evidence type="ECO:0000313" key="7">
    <source>
        <dbReference type="Proteomes" id="UP000199347"/>
    </source>
</evidence>
<evidence type="ECO:0000256" key="1">
    <source>
        <dbReference type="ARBA" id="ARBA00009437"/>
    </source>
</evidence>
<dbReference type="Gene3D" id="1.10.10.10">
    <property type="entry name" value="Winged helix-like DNA-binding domain superfamily/Winged helix DNA-binding domain"/>
    <property type="match status" value="1"/>
</dbReference>
<dbReference type="EMBL" id="FMVW01000001">
    <property type="protein sequence ID" value="SCZ23664.1"/>
    <property type="molecule type" value="Genomic_DNA"/>
</dbReference>
<dbReference type="AlphaFoldDB" id="A0A1G5MFP0"/>
<proteinExistence type="inferred from homology"/>
<evidence type="ECO:0000256" key="4">
    <source>
        <dbReference type="ARBA" id="ARBA00023163"/>
    </source>
</evidence>
<dbReference type="Proteomes" id="UP000199347">
    <property type="component" value="Unassembled WGS sequence"/>
</dbReference>
<evidence type="ECO:0000313" key="6">
    <source>
        <dbReference type="EMBL" id="SCZ23664.1"/>
    </source>
</evidence>
<dbReference type="RefSeq" id="WP_092809361.1">
    <property type="nucleotide sequence ID" value="NZ_FMVW01000001.1"/>
</dbReference>
<protein>
    <submittedName>
        <fullName evidence="6">DNA-binding transcriptional regulator, LysR family</fullName>
    </submittedName>
</protein>
<dbReference type="SUPFAM" id="SSF46785">
    <property type="entry name" value="Winged helix' DNA-binding domain"/>
    <property type="match status" value="1"/>
</dbReference>
<feature type="domain" description="HTH lysR-type" evidence="5">
    <location>
        <begin position="3"/>
        <end position="60"/>
    </location>
</feature>
<comment type="similarity">
    <text evidence="1">Belongs to the LysR transcriptional regulatory family.</text>
</comment>
<name>A0A1G5MFP0_AFIMA</name>